<evidence type="ECO:0000313" key="1">
    <source>
        <dbReference type="EMBL" id="SVA79180.1"/>
    </source>
</evidence>
<organism evidence="1">
    <name type="scientific">marine metagenome</name>
    <dbReference type="NCBI Taxonomy" id="408172"/>
    <lineage>
        <taxon>unclassified sequences</taxon>
        <taxon>metagenomes</taxon>
        <taxon>ecological metagenomes</taxon>
    </lineage>
</organism>
<proteinExistence type="predicted"/>
<dbReference type="AlphaFoldDB" id="A0A381YQD8"/>
<protein>
    <submittedName>
        <fullName evidence="1">Uncharacterized protein</fullName>
    </submittedName>
</protein>
<gene>
    <name evidence="1" type="ORF">METZ01_LOCUS132034</name>
</gene>
<dbReference type="EMBL" id="UINC01018786">
    <property type="protein sequence ID" value="SVA79180.1"/>
    <property type="molecule type" value="Genomic_DNA"/>
</dbReference>
<name>A0A381YQD8_9ZZZZ</name>
<reference evidence="1" key="1">
    <citation type="submission" date="2018-05" db="EMBL/GenBank/DDBJ databases">
        <authorList>
            <person name="Lanie J.A."/>
            <person name="Ng W.-L."/>
            <person name="Kazmierczak K.M."/>
            <person name="Andrzejewski T.M."/>
            <person name="Davidsen T.M."/>
            <person name="Wayne K.J."/>
            <person name="Tettelin H."/>
            <person name="Glass J.I."/>
            <person name="Rusch D."/>
            <person name="Podicherti R."/>
            <person name="Tsui H.-C.T."/>
            <person name="Winkler M.E."/>
        </authorList>
    </citation>
    <scope>NUCLEOTIDE SEQUENCE</scope>
</reference>
<accession>A0A381YQD8</accession>
<sequence length="245" mass="27780">MILPVGTSPVHVLRLALSLPPERFQNIILLVTERTADYGRRIHEILCSEGHQAEVIEGESLEGVLKQRTEVSDFSIIMGPGRKRDSLLMWRSVVSGAEKIPHIWVHHNVITSKGNTKDWEYIKALPNDFLGVKKEKHRLPEIEVENACLAYGFDPSDLEADDELEWDSRKCKFVLTVSPPSGAHTIHTKKGVQDWENLVLNKAQRIRKAFGMHAVEVWHTPLPSKGWWLTAKQRLTDAGFRGANK</sequence>